<evidence type="ECO:0000313" key="15">
    <source>
        <dbReference type="Proteomes" id="UP000032076"/>
    </source>
</evidence>
<gene>
    <name evidence="12 13" type="primary">psd</name>
    <name evidence="14" type="ORF">B4167_0941</name>
    <name evidence="13" type="ORF">BT1A1_2285</name>
</gene>
<comment type="subunit">
    <text evidence="12">Heterodimer of a large membrane-associated beta subunit and a small pyruvoyl-containing alpha subunit.</text>
</comment>
<dbReference type="RefSeq" id="WP_034771229.1">
    <property type="nucleotide sequence ID" value="NZ_CCRF01000064.1"/>
</dbReference>
<keyword evidence="11 12" id="KW-0670">Pyruvate</keyword>
<evidence type="ECO:0000256" key="11">
    <source>
        <dbReference type="ARBA" id="ARBA00023317"/>
    </source>
</evidence>
<dbReference type="Proteomes" id="UP000040576">
    <property type="component" value="Unassembled WGS sequence"/>
</dbReference>
<dbReference type="HAMAP" id="MF_00662">
    <property type="entry name" value="PS_decarb_PSD_B_type1"/>
    <property type="match status" value="1"/>
</dbReference>
<keyword evidence="5 12" id="KW-0443">Lipid metabolism</keyword>
<protein>
    <recommendedName>
        <fullName evidence="12">Phosphatidylserine decarboxylase proenzyme</fullName>
        <ecNumber evidence="12">4.1.1.65</ecNumber>
    </recommendedName>
    <component>
        <recommendedName>
            <fullName evidence="12">Phosphatidylserine decarboxylase alpha chain</fullName>
        </recommendedName>
    </component>
    <component>
        <recommendedName>
            <fullName evidence="12">Phosphatidylserine decarboxylase beta chain</fullName>
        </recommendedName>
    </component>
</protein>
<evidence type="ECO:0000256" key="3">
    <source>
        <dbReference type="ARBA" id="ARBA00022516"/>
    </source>
</evidence>
<keyword evidence="7 12" id="KW-0865">Zymogen</keyword>
<feature type="active site" description="Charge relay system; for autoendoproteolytic cleavage activity" evidence="12">
    <location>
        <position position="86"/>
    </location>
</feature>
<dbReference type="PANTHER" id="PTHR10067:SF6">
    <property type="entry name" value="PHOSPHATIDYLSERINE DECARBOXYLASE PROENZYME, MITOCHONDRIAL"/>
    <property type="match status" value="1"/>
</dbReference>
<evidence type="ECO:0000256" key="7">
    <source>
        <dbReference type="ARBA" id="ARBA00023145"/>
    </source>
</evidence>
<comment type="function">
    <text evidence="12">Catalyzes the formation of phosphatidylethanolamine (PtdEtn) from phosphatidylserine (PtdSer).</text>
</comment>
<keyword evidence="16" id="KW-1185">Reference proteome</keyword>
<dbReference type="AlphaFoldDB" id="A0A090IVI2"/>
<feature type="modified residue" description="Pyruvic acid (Ser); by autocatalysis" evidence="12">
    <location>
        <position position="226"/>
    </location>
</feature>
<evidence type="ECO:0000256" key="9">
    <source>
        <dbReference type="ARBA" id="ARBA00023239"/>
    </source>
</evidence>
<feature type="active site" description="Schiff-base intermediate with substrate; via pyruvic acid; for decarboxylase activity" evidence="12">
    <location>
        <position position="226"/>
    </location>
</feature>
<dbReference type="InterPro" id="IPR003817">
    <property type="entry name" value="PS_Dcarbxylase"/>
</dbReference>
<keyword evidence="6 12" id="KW-0472">Membrane</keyword>
<dbReference type="GO" id="GO:0005886">
    <property type="term" value="C:plasma membrane"/>
    <property type="evidence" value="ECO:0007669"/>
    <property type="project" value="UniProtKB-SubCell"/>
</dbReference>
<dbReference type="Proteomes" id="UP000032076">
    <property type="component" value="Unassembled WGS sequence"/>
</dbReference>
<feature type="active site" description="Charge relay system; for autoendoproteolytic cleavage activity" evidence="12">
    <location>
        <position position="142"/>
    </location>
</feature>
<organism evidence="13 16">
    <name type="scientific">Caldibacillus thermoamylovorans</name>
    <dbReference type="NCBI Taxonomy" id="35841"/>
    <lineage>
        <taxon>Bacteria</taxon>
        <taxon>Bacillati</taxon>
        <taxon>Bacillota</taxon>
        <taxon>Bacilli</taxon>
        <taxon>Bacillales</taxon>
        <taxon>Bacillaceae</taxon>
        <taxon>Caldibacillus</taxon>
    </lineage>
</organism>
<sequence length="261" mass="30060">MRKIIYQKCIELTNRAWLSNLIRQFTRSKISKIIIPFFVKIYKIDMSEFEYPYNEYTTLHELFIRKLKKGTRLIDSNINTVISPVDATIESAGSIEPSTDIKVKGKMYSLKEMLGNDEKAVQYRDGYFIVLYLSPKHYHRIHSPVNGKVISRWELGDCSYPVNRLGLEYGKNPLAKNYRSISEINHKTGKMALVKVGAMFVNSIEYTNGSMNLKKGEEIAYFSFGSTVVLLFEKDTFLIDERISVPHPVKMGEVIGHLVKK</sequence>
<evidence type="ECO:0000256" key="6">
    <source>
        <dbReference type="ARBA" id="ARBA00023136"/>
    </source>
</evidence>
<name>A0A090IVI2_9BACI</name>
<feature type="chain" id="PRO_5041747831" description="Phosphatidylserine decarboxylase beta chain" evidence="12">
    <location>
        <begin position="1"/>
        <end position="225"/>
    </location>
</feature>
<dbReference type="PATRIC" id="fig|35841.7.peg.2330"/>
<accession>A0A090IVI2</accession>
<evidence type="ECO:0000256" key="5">
    <source>
        <dbReference type="ARBA" id="ARBA00023098"/>
    </source>
</evidence>
<dbReference type="NCBIfam" id="TIGR00163">
    <property type="entry name" value="PS_decarb"/>
    <property type="match status" value="1"/>
</dbReference>
<reference evidence="13 16" key="1">
    <citation type="submission" date="2014-07" db="EMBL/GenBank/DDBJ databases">
        <authorList>
            <person name="Wibberg Daniel"/>
        </authorList>
    </citation>
    <scope>NUCLEOTIDE SEQUENCE [LARGE SCALE GENOMIC DNA]</scope>
</reference>
<dbReference type="EC" id="4.1.1.65" evidence="12"/>
<dbReference type="Pfam" id="PF02666">
    <property type="entry name" value="PS_Dcarbxylase"/>
    <property type="match status" value="1"/>
</dbReference>
<comment type="pathway">
    <text evidence="1">Lipid metabolism.</text>
</comment>
<comment type="catalytic activity">
    <reaction evidence="12">
        <text>a 1,2-diacyl-sn-glycero-3-phospho-L-serine + H(+) = a 1,2-diacyl-sn-glycero-3-phosphoethanolamine + CO2</text>
        <dbReference type="Rhea" id="RHEA:20828"/>
        <dbReference type="ChEBI" id="CHEBI:15378"/>
        <dbReference type="ChEBI" id="CHEBI:16526"/>
        <dbReference type="ChEBI" id="CHEBI:57262"/>
        <dbReference type="ChEBI" id="CHEBI:64612"/>
        <dbReference type="EC" id="4.1.1.65"/>
    </reaction>
</comment>
<dbReference type="GO" id="GO:0004609">
    <property type="term" value="F:phosphatidylserine decarboxylase activity"/>
    <property type="evidence" value="ECO:0007669"/>
    <property type="project" value="UniProtKB-UniRule"/>
</dbReference>
<dbReference type="EMBL" id="JXLU01000147">
    <property type="protein sequence ID" value="KIO70249.1"/>
    <property type="molecule type" value="Genomic_DNA"/>
</dbReference>
<evidence type="ECO:0000256" key="4">
    <source>
        <dbReference type="ARBA" id="ARBA00022793"/>
    </source>
</evidence>
<evidence type="ECO:0000256" key="1">
    <source>
        <dbReference type="ARBA" id="ARBA00005189"/>
    </source>
</evidence>
<keyword evidence="4 12" id="KW-0210">Decarboxylase</keyword>
<feature type="active site" description="Charge relay system; for autoendoproteolytic cleavage activity" evidence="12">
    <location>
        <position position="226"/>
    </location>
</feature>
<dbReference type="InterPro" id="IPR033177">
    <property type="entry name" value="PSD-B"/>
</dbReference>
<dbReference type="OrthoDB" id="9802030at2"/>
<dbReference type="GO" id="GO:0006646">
    <property type="term" value="P:phosphatidylethanolamine biosynthetic process"/>
    <property type="evidence" value="ECO:0007669"/>
    <property type="project" value="UniProtKB-UniRule"/>
</dbReference>
<dbReference type="NCBIfam" id="NF002853">
    <property type="entry name" value="PRK03140.1"/>
    <property type="match status" value="1"/>
</dbReference>
<keyword evidence="9 12" id="KW-0456">Lyase</keyword>
<comment type="similarity">
    <text evidence="12">Belongs to the phosphatidylserine decarboxylase family. PSD-B subfamily. Prokaryotic type I sub-subfamily.</text>
</comment>
<dbReference type="EMBL" id="CCRF01000064">
    <property type="protein sequence ID" value="CEE02106.1"/>
    <property type="molecule type" value="Genomic_DNA"/>
</dbReference>
<proteinExistence type="inferred from homology"/>
<keyword evidence="10 12" id="KW-1208">Phospholipid metabolism</keyword>
<comment type="cofactor">
    <cofactor evidence="12">
        <name>pyruvate</name>
        <dbReference type="ChEBI" id="CHEBI:15361"/>
    </cofactor>
    <text evidence="12">Binds 1 pyruvoyl group covalently per subunit.</text>
</comment>
<evidence type="ECO:0000313" key="13">
    <source>
        <dbReference type="EMBL" id="CEE02106.1"/>
    </source>
</evidence>
<comment type="pathway">
    <text evidence="12">Phospholipid metabolism; phosphatidylethanolamine biosynthesis; phosphatidylethanolamine from CDP-diacylglycerol: step 2/2.</text>
</comment>
<keyword evidence="2 12" id="KW-1003">Cell membrane</keyword>
<feature type="site" description="Cleavage (non-hydrolytic); by autocatalysis" evidence="12">
    <location>
        <begin position="225"/>
        <end position="226"/>
    </location>
</feature>
<keyword evidence="3 12" id="KW-0444">Lipid biosynthesis</keyword>
<reference evidence="14 15" key="2">
    <citation type="submission" date="2015-01" db="EMBL/GenBank/DDBJ databases">
        <title>Draft Genome Sequences of Four Bacillus thermoamylovorans Strains, Isolated From Food Products.</title>
        <authorList>
            <person name="Krawcyk A.O."/>
            <person name="Berendsen E.M."/>
            <person name="Eijlander R.T."/>
            <person name="de Jong A."/>
            <person name="Wells-Bennik M."/>
            <person name="Kuipers O.P."/>
        </authorList>
    </citation>
    <scope>NUCLEOTIDE SEQUENCE [LARGE SCALE GENOMIC DNA]</scope>
    <source>
        <strain evidence="14 15">B4167</strain>
    </source>
</reference>
<evidence type="ECO:0000313" key="14">
    <source>
        <dbReference type="EMBL" id="KIO70249.1"/>
    </source>
</evidence>
<evidence type="ECO:0000256" key="2">
    <source>
        <dbReference type="ARBA" id="ARBA00022475"/>
    </source>
</evidence>
<comment type="PTM">
    <text evidence="12">Is synthesized initially as an inactive proenzyme. Formation of the active enzyme involves a self-maturation process in which the active site pyruvoyl group is generated from an internal serine residue via an autocatalytic post-translational modification. Two non-identical subunits are generated from the proenzyme in this reaction, and the pyruvate is formed at the N-terminus of the alpha chain, which is derived from the carboxyl end of the proenzyme. The autoendoproteolytic cleavage occurs by a canonical serine protease mechanism, in which the side chain hydroxyl group of the serine supplies its oxygen atom to form the C-terminus of the beta chain, while the remainder of the serine residue undergoes an oxidative deamination to produce ammonia and the pyruvoyl prosthetic group on the alpha chain. During this reaction, the Ser that is part of the protease active site of the proenzyme becomes the pyruvoyl prosthetic group, which constitutes an essential element of the active site of the mature decarboxylase.</text>
</comment>
<dbReference type="PANTHER" id="PTHR10067">
    <property type="entry name" value="PHOSPHATIDYLSERINE DECARBOXYLASE"/>
    <property type="match status" value="1"/>
</dbReference>
<evidence type="ECO:0000256" key="10">
    <source>
        <dbReference type="ARBA" id="ARBA00023264"/>
    </source>
</evidence>
<evidence type="ECO:0000313" key="16">
    <source>
        <dbReference type="Proteomes" id="UP000040576"/>
    </source>
</evidence>
<evidence type="ECO:0000256" key="12">
    <source>
        <dbReference type="HAMAP-Rule" id="MF_00662"/>
    </source>
</evidence>
<evidence type="ECO:0000256" key="8">
    <source>
        <dbReference type="ARBA" id="ARBA00023209"/>
    </source>
</evidence>
<keyword evidence="8 12" id="KW-0594">Phospholipid biosynthesis</keyword>
<comment type="subcellular location">
    <subcellularLocation>
        <location evidence="12">Cell membrane</location>
        <topology evidence="12">Peripheral membrane protein</topology>
    </subcellularLocation>
</comment>
<feature type="chain" id="PRO_5041747830" description="Phosphatidylserine decarboxylase alpha chain" evidence="12">
    <location>
        <begin position="226"/>
        <end position="261"/>
    </location>
</feature>
<dbReference type="UniPathway" id="UPA00558">
    <property type="reaction ID" value="UER00616"/>
</dbReference>
<dbReference type="InterPro" id="IPR033178">
    <property type="entry name" value="PSD_type1_pro"/>
</dbReference>